<dbReference type="Proteomes" id="UP000245839">
    <property type="component" value="Unassembled WGS sequence"/>
</dbReference>
<dbReference type="EMBL" id="UETC01000008">
    <property type="protein sequence ID" value="SSA48806.1"/>
    <property type="molecule type" value="Genomic_DNA"/>
</dbReference>
<organism evidence="3 5">
    <name type="scientific">Jannaschia seohaensis</name>
    <dbReference type="NCBI Taxonomy" id="475081"/>
    <lineage>
        <taxon>Bacteria</taxon>
        <taxon>Pseudomonadati</taxon>
        <taxon>Pseudomonadota</taxon>
        <taxon>Alphaproteobacteria</taxon>
        <taxon>Rhodobacterales</taxon>
        <taxon>Roseobacteraceae</taxon>
        <taxon>Jannaschia</taxon>
    </lineage>
</organism>
<dbReference type="RefSeq" id="WP_109565286.1">
    <property type="nucleotide sequence ID" value="NZ_QGDJ01000008.1"/>
</dbReference>
<proteinExistence type="predicted"/>
<evidence type="ECO:0000313" key="2">
    <source>
        <dbReference type="EMBL" id="PWJ16569.1"/>
    </source>
</evidence>
<evidence type="ECO:0000259" key="1">
    <source>
        <dbReference type="Pfam" id="PF20093"/>
    </source>
</evidence>
<name>A0A2Y9AXH7_9RHOB</name>
<dbReference type="EMBL" id="QGDJ01000008">
    <property type="protein sequence ID" value="PWJ16569.1"/>
    <property type="molecule type" value="Genomic_DNA"/>
</dbReference>
<reference evidence="3 5" key="1">
    <citation type="submission" date="2016-10" db="EMBL/GenBank/DDBJ databases">
        <authorList>
            <person name="Cai Z."/>
        </authorList>
    </citation>
    <scope>NUCLEOTIDE SEQUENCE [LARGE SCALE GENOMIC DNA]</scope>
    <source>
        <strain evidence="3 5">DSM 25227</strain>
    </source>
</reference>
<dbReference type="OrthoDB" id="3078443at2"/>
<evidence type="ECO:0000313" key="3">
    <source>
        <dbReference type="EMBL" id="SSA48806.1"/>
    </source>
</evidence>
<sequence length="144" mass="15558">MTVREAVDGVVIGLLIGFEDGRPLVVFPGNPRETARPARSLAHLSADDAGCEVALLFEDGALERPLIVGRIVEPVRPDAVPKETREIEHDGETVRITAKERIELRVGDSAIILEKDGHVTVRGRNLVSHASASNRIRGGSINLN</sequence>
<keyword evidence="4" id="KW-1185">Reference proteome</keyword>
<accession>A0A2Y9AXH7</accession>
<evidence type="ECO:0000313" key="5">
    <source>
        <dbReference type="Proteomes" id="UP000251571"/>
    </source>
</evidence>
<gene>
    <name evidence="2" type="ORF">BCF38_10883</name>
    <name evidence="3" type="ORF">SAMN05421539_10883</name>
</gene>
<dbReference type="AlphaFoldDB" id="A0A2Y9AXH7"/>
<dbReference type="Pfam" id="PF20093">
    <property type="entry name" value="DUF6484"/>
    <property type="match status" value="1"/>
</dbReference>
<feature type="domain" description="DUF6484" evidence="1">
    <location>
        <begin position="12"/>
        <end position="71"/>
    </location>
</feature>
<dbReference type="InterPro" id="IPR045506">
    <property type="entry name" value="DUF6484"/>
</dbReference>
<dbReference type="Proteomes" id="UP000251571">
    <property type="component" value="Unassembled WGS sequence"/>
</dbReference>
<protein>
    <recommendedName>
        <fullName evidence="1">DUF6484 domain-containing protein</fullName>
    </recommendedName>
</protein>
<evidence type="ECO:0000313" key="4">
    <source>
        <dbReference type="Proteomes" id="UP000245839"/>
    </source>
</evidence>
<reference evidence="2 4" key="2">
    <citation type="submission" date="2018-03" db="EMBL/GenBank/DDBJ databases">
        <title>Genomic Encyclopedia of Archaeal and Bacterial Type Strains, Phase II (KMG-II): from individual species to whole genera.</title>
        <authorList>
            <person name="Goeker M."/>
        </authorList>
    </citation>
    <scope>NUCLEOTIDE SEQUENCE [LARGE SCALE GENOMIC DNA]</scope>
    <source>
        <strain evidence="2 4">DSM 25227</strain>
    </source>
</reference>